<feature type="compositionally biased region" description="Basic and acidic residues" evidence="1">
    <location>
        <begin position="16"/>
        <end position="27"/>
    </location>
</feature>
<name>A0ABR2HNV0_9EUKA</name>
<evidence type="ECO:0000313" key="3">
    <source>
        <dbReference type="Proteomes" id="UP001470230"/>
    </source>
</evidence>
<feature type="compositionally biased region" description="Polar residues" evidence="1">
    <location>
        <begin position="1"/>
        <end position="15"/>
    </location>
</feature>
<feature type="region of interest" description="Disordered" evidence="1">
    <location>
        <begin position="1"/>
        <end position="27"/>
    </location>
</feature>
<sequence length="83" mass="9338">MPDKQTISLPDSSETGENRRTLLDDSTFDSKTRPLKLNAKTDFSKIARLAAFSPAGRPDDRMVDENHFTFIADRCSIFTTAEK</sequence>
<evidence type="ECO:0000313" key="2">
    <source>
        <dbReference type="EMBL" id="KAK8849999.1"/>
    </source>
</evidence>
<keyword evidence="3" id="KW-1185">Reference proteome</keyword>
<proteinExistence type="predicted"/>
<evidence type="ECO:0000256" key="1">
    <source>
        <dbReference type="SAM" id="MobiDB-lite"/>
    </source>
</evidence>
<dbReference type="EMBL" id="JAPFFF010000025">
    <property type="protein sequence ID" value="KAK8849999.1"/>
    <property type="molecule type" value="Genomic_DNA"/>
</dbReference>
<dbReference type="Proteomes" id="UP001470230">
    <property type="component" value="Unassembled WGS sequence"/>
</dbReference>
<accession>A0ABR2HNV0</accession>
<protein>
    <submittedName>
        <fullName evidence="2">Uncharacterized protein</fullName>
    </submittedName>
</protein>
<organism evidence="2 3">
    <name type="scientific">Tritrichomonas musculus</name>
    <dbReference type="NCBI Taxonomy" id="1915356"/>
    <lineage>
        <taxon>Eukaryota</taxon>
        <taxon>Metamonada</taxon>
        <taxon>Parabasalia</taxon>
        <taxon>Tritrichomonadida</taxon>
        <taxon>Tritrichomonadidae</taxon>
        <taxon>Tritrichomonas</taxon>
    </lineage>
</organism>
<gene>
    <name evidence="2" type="ORF">M9Y10_018593</name>
</gene>
<comment type="caution">
    <text evidence="2">The sequence shown here is derived from an EMBL/GenBank/DDBJ whole genome shotgun (WGS) entry which is preliminary data.</text>
</comment>
<reference evidence="2 3" key="1">
    <citation type="submission" date="2024-04" db="EMBL/GenBank/DDBJ databases">
        <title>Tritrichomonas musculus Genome.</title>
        <authorList>
            <person name="Alves-Ferreira E."/>
            <person name="Grigg M."/>
            <person name="Lorenzi H."/>
            <person name="Galac M."/>
        </authorList>
    </citation>
    <scope>NUCLEOTIDE SEQUENCE [LARGE SCALE GENOMIC DNA]</scope>
    <source>
        <strain evidence="2 3">EAF2021</strain>
    </source>
</reference>